<gene>
    <name evidence="10" type="primary">dhaL</name>
    <name evidence="10" type="ORF">IAA06_14610</name>
</gene>
<evidence type="ECO:0000256" key="5">
    <source>
        <dbReference type="ARBA" id="ARBA00022777"/>
    </source>
</evidence>
<dbReference type="AlphaFoldDB" id="A0A9D2LWG6"/>
<dbReference type="SUPFAM" id="SSF101473">
    <property type="entry name" value="DhaL-like"/>
    <property type="match status" value="1"/>
</dbReference>
<dbReference type="Proteomes" id="UP000823842">
    <property type="component" value="Unassembled WGS sequence"/>
</dbReference>
<reference evidence="10" key="2">
    <citation type="submission" date="2021-04" db="EMBL/GenBank/DDBJ databases">
        <authorList>
            <person name="Gilroy R."/>
        </authorList>
    </citation>
    <scope>NUCLEOTIDE SEQUENCE</scope>
    <source>
        <strain evidence="10">ChiSjej1B19-5720</strain>
    </source>
</reference>
<evidence type="ECO:0000256" key="7">
    <source>
        <dbReference type="ARBA" id="ARBA00046577"/>
    </source>
</evidence>
<evidence type="ECO:0000259" key="9">
    <source>
        <dbReference type="PROSITE" id="PS51480"/>
    </source>
</evidence>
<dbReference type="PROSITE" id="PS51480">
    <property type="entry name" value="DHAL"/>
    <property type="match status" value="1"/>
</dbReference>
<dbReference type="SMART" id="SM01120">
    <property type="entry name" value="Dak2"/>
    <property type="match status" value="1"/>
</dbReference>
<evidence type="ECO:0000256" key="8">
    <source>
        <dbReference type="ARBA" id="ARBA00055771"/>
    </source>
</evidence>
<dbReference type="EMBL" id="DWYZ01000282">
    <property type="protein sequence ID" value="HJB30003.1"/>
    <property type="molecule type" value="Genomic_DNA"/>
</dbReference>
<name>A0A9D2LWG6_9FIRM</name>
<dbReference type="FunFam" id="1.25.40.340:FF:000002">
    <property type="entry name" value="Dihydroxyacetone kinase, L subunit"/>
    <property type="match status" value="1"/>
</dbReference>
<comment type="caution">
    <text evidence="10">The sequence shown here is derived from an EMBL/GenBank/DDBJ whole genome shotgun (WGS) entry which is preliminary data.</text>
</comment>
<evidence type="ECO:0000256" key="1">
    <source>
        <dbReference type="ARBA" id="ARBA00001113"/>
    </source>
</evidence>
<evidence type="ECO:0000256" key="6">
    <source>
        <dbReference type="ARBA" id="ARBA00022798"/>
    </source>
</evidence>
<reference evidence="10" key="1">
    <citation type="journal article" date="2021" name="PeerJ">
        <title>Extensive microbial diversity within the chicken gut microbiome revealed by metagenomics and culture.</title>
        <authorList>
            <person name="Gilroy R."/>
            <person name="Ravi A."/>
            <person name="Getino M."/>
            <person name="Pursley I."/>
            <person name="Horton D.L."/>
            <person name="Alikhan N.F."/>
            <person name="Baker D."/>
            <person name="Gharbi K."/>
            <person name="Hall N."/>
            <person name="Watson M."/>
            <person name="Adriaenssens E.M."/>
            <person name="Foster-Nyarko E."/>
            <person name="Jarju S."/>
            <person name="Secka A."/>
            <person name="Antonio M."/>
            <person name="Oren A."/>
            <person name="Chaudhuri R.R."/>
            <person name="La Ragione R."/>
            <person name="Hildebrand F."/>
            <person name="Pallen M.J."/>
        </authorList>
    </citation>
    <scope>NUCLEOTIDE SEQUENCE</scope>
    <source>
        <strain evidence="10">ChiSjej1B19-5720</strain>
    </source>
</reference>
<comment type="function">
    <text evidence="8">ADP-binding subunit of the dihydroxyacetone kinase, which is responsible for the phosphoenolpyruvate (PEP)-dependent phosphorylation of dihydroxyacetone. DhaL-ADP is converted to DhaL-ATP via a phosphoryl group transfer from DhaM and transmits it to dihydroxyacetone binds to DhaK.</text>
</comment>
<dbReference type="NCBIfam" id="TIGR02365">
    <property type="entry name" value="dha_L_ycgS"/>
    <property type="match status" value="1"/>
</dbReference>
<evidence type="ECO:0000256" key="2">
    <source>
        <dbReference type="ARBA" id="ARBA00004745"/>
    </source>
</evidence>
<keyword evidence="6" id="KW-0319">Glycerol metabolism</keyword>
<evidence type="ECO:0000313" key="10">
    <source>
        <dbReference type="EMBL" id="HJB30003.1"/>
    </source>
</evidence>
<dbReference type="InterPro" id="IPR050861">
    <property type="entry name" value="Dihydroxyacetone_Kinase"/>
</dbReference>
<comment type="subunit">
    <text evidence="7">Homodimer. The dihydroxyacetone kinase complex is composed of a homodimer of DhaM, a homodimer of DhaK and the subunit DhaL.</text>
</comment>
<evidence type="ECO:0000256" key="3">
    <source>
        <dbReference type="ARBA" id="ARBA00012095"/>
    </source>
</evidence>
<dbReference type="Pfam" id="PF02734">
    <property type="entry name" value="Dak2"/>
    <property type="match status" value="1"/>
</dbReference>
<dbReference type="GO" id="GO:0047324">
    <property type="term" value="F:phosphoenolpyruvate-glycerone phosphotransferase activity"/>
    <property type="evidence" value="ECO:0007669"/>
    <property type="project" value="UniProtKB-EC"/>
</dbReference>
<sequence length="212" mass="23024">MDKFKNSDGRKILEAMVLGIQTNKKYLSDIDGLTGDGDHGVNMNKGFSVFKERCLGEEISFTQGLEELSGILFNEIGGSMGPIYGTIFSAMADEGKEYEELGSRELAQMLENGYRELTEIIEAKPGDKTIVDTLYPAVNALRQASETASSFKNALEKMKLAANEGKNSTKDMKARFGRSSRLGDRSIGVLDAGAVSCCILLESMADGIIQLL</sequence>
<dbReference type="Gene3D" id="1.25.40.340">
    <property type="match status" value="1"/>
</dbReference>
<dbReference type="InterPro" id="IPR012737">
    <property type="entry name" value="DhaK_L_YcgS"/>
</dbReference>
<dbReference type="PANTHER" id="PTHR28629">
    <property type="entry name" value="TRIOKINASE/FMN CYCLASE"/>
    <property type="match status" value="1"/>
</dbReference>
<dbReference type="InterPro" id="IPR004007">
    <property type="entry name" value="DhaL_dom"/>
</dbReference>
<dbReference type="GO" id="GO:0019563">
    <property type="term" value="P:glycerol catabolic process"/>
    <property type="evidence" value="ECO:0007669"/>
    <property type="project" value="TreeGrafter"/>
</dbReference>
<comment type="catalytic activity">
    <reaction evidence="1">
        <text>dihydroxyacetone + phosphoenolpyruvate = dihydroxyacetone phosphate + pyruvate</text>
        <dbReference type="Rhea" id="RHEA:18381"/>
        <dbReference type="ChEBI" id="CHEBI:15361"/>
        <dbReference type="ChEBI" id="CHEBI:16016"/>
        <dbReference type="ChEBI" id="CHEBI:57642"/>
        <dbReference type="ChEBI" id="CHEBI:58702"/>
        <dbReference type="EC" id="2.7.1.121"/>
    </reaction>
</comment>
<dbReference type="PANTHER" id="PTHR28629:SF4">
    <property type="entry name" value="TRIOKINASE_FMN CYCLASE"/>
    <property type="match status" value="1"/>
</dbReference>
<organism evidence="10 11">
    <name type="scientific">Candidatus Blautia faecavium</name>
    <dbReference type="NCBI Taxonomy" id="2838487"/>
    <lineage>
        <taxon>Bacteria</taxon>
        <taxon>Bacillati</taxon>
        <taxon>Bacillota</taxon>
        <taxon>Clostridia</taxon>
        <taxon>Lachnospirales</taxon>
        <taxon>Lachnospiraceae</taxon>
        <taxon>Blautia</taxon>
    </lineage>
</organism>
<keyword evidence="4" id="KW-0808">Transferase</keyword>
<evidence type="ECO:0000313" key="11">
    <source>
        <dbReference type="Proteomes" id="UP000823842"/>
    </source>
</evidence>
<dbReference type="GO" id="GO:0004371">
    <property type="term" value="F:glycerone kinase activity"/>
    <property type="evidence" value="ECO:0007669"/>
    <property type="project" value="InterPro"/>
</dbReference>
<evidence type="ECO:0000256" key="4">
    <source>
        <dbReference type="ARBA" id="ARBA00022679"/>
    </source>
</evidence>
<comment type="pathway">
    <text evidence="2">Polyol metabolism; glycerol degradation.</text>
</comment>
<feature type="domain" description="DhaL" evidence="9">
    <location>
        <begin position="7"/>
        <end position="206"/>
    </location>
</feature>
<protein>
    <recommendedName>
        <fullName evidence="3">phosphoenolpyruvate--glycerone phosphotransferase</fullName>
        <ecNumber evidence="3">2.7.1.121</ecNumber>
    </recommendedName>
</protein>
<keyword evidence="5 10" id="KW-0418">Kinase</keyword>
<dbReference type="InterPro" id="IPR036117">
    <property type="entry name" value="DhaL_dom_sf"/>
</dbReference>
<dbReference type="GO" id="GO:0005829">
    <property type="term" value="C:cytosol"/>
    <property type="evidence" value="ECO:0007669"/>
    <property type="project" value="TreeGrafter"/>
</dbReference>
<proteinExistence type="predicted"/>
<dbReference type="EC" id="2.7.1.121" evidence="3"/>
<accession>A0A9D2LWG6</accession>